<dbReference type="InterPro" id="IPR015033">
    <property type="entry name" value="HBS1-like_N"/>
</dbReference>
<sequence length="398" mass="42191">MVRPGKVSLAEICSAFVFSWLVSATNSHTTDIPTEEMKEDSGSDYGNEWDDMTVDQRVQMDSALAHVRSTLGPQETSGFSDKEIKDSLWYYYFDAEKTISWLLEERTKAEKKKNEDPTLQSDEPPVLLTALQRLSLSRQSSAKSNAASKTAIPDVPSPLGQSNIPARREASSHIEEVLQPPQKLSKLAMLAKSRAAGTSGALPTSPAASSATSSPASSPAGKSLSKLQLKMQAARLAKGPSNTSQVVDATPISPPQPNGKPHPLDPSPAHQPIFVPPTNPLFTPRAVSSPSSVKPALQSDASPFASILVSPQTPSLLKIERAVLPRSAGGSFSSNLFMASMHLSGEGGTLEDAQMELKIAFEGPSPDDIVLEKRKGTKLGAMIAAGPAVASVVSSKRA</sequence>
<evidence type="ECO:0000256" key="1">
    <source>
        <dbReference type="ARBA" id="ARBA00004496"/>
    </source>
</evidence>
<keyword evidence="4" id="KW-0648">Protein biosynthesis</keyword>
<feature type="compositionally biased region" description="Basic and acidic residues" evidence="5">
    <location>
        <begin position="166"/>
        <end position="176"/>
    </location>
</feature>
<feature type="signal peptide" evidence="6">
    <location>
        <begin position="1"/>
        <end position="24"/>
    </location>
</feature>
<feature type="region of interest" description="Disordered" evidence="5">
    <location>
        <begin position="138"/>
        <end position="180"/>
    </location>
</feature>
<name>A0A0F7SHU9_PHARH</name>
<feature type="compositionally biased region" description="Pro residues" evidence="5">
    <location>
        <begin position="252"/>
        <end position="266"/>
    </location>
</feature>
<dbReference type="GO" id="GO:0005737">
    <property type="term" value="C:cytoplasm"/>
    <property type="evidence" value="ECO:0007669"/>
    <property type="project" value="UniProtKB-SubCell"/>
</dbReference>
<proteinExistence type="predicted"/>
<organism evidence="8">
    <name type="scientific">Phaffia rhodozyma</name>
    <name type="common">Yeast</name>
    <name type="synonym">Xanthophyllomyces dendrorhous</name>
    <dbReference type="NCBI Taxonomy" id="264483"/>
    <lineage>
        <taxon>Eukaryota</taxon>
        <taxon>Fungi</taxon>
        <taxon>Dikarya</taxon>
        <taxon>Basidiomycota</taxon>
        <taxon>Agaricomycotina</taxon>
        <taxon>Tremellomycetes</taxon>
        <taxon>Cystofilobasidiales</taxon>
        <taxon>Mrakiaceae</taxon>
        <taxon>Phaffia</taxon>
    </lineage>
</organism>
<dbReference type="Pfam" id="PF08938">
    <property type="entry name" value="HBS1_N"/>
    <property type="match status" value="1"/>
</dbReference>
<keyword evidence="3" id="KW-0378">Hydrolase</keyword>
<evidence type="ECO:0000256" key="5">
    <source>
        <dbReference type="SAM" id="MobiDB-lite"/>
    </source>
</evidence>
<feature type="domain" description="HBS1-like protein N-terminal" evidence="7">
    <location>
        <begin position="38"/>
        <end position="112"/>
    </location>
</feature>
<evidence type="ECO:0000256" key="3">
    <source>
        <dbReference type="ARBA" id="ARBA00022801"/>
    </source>
</evidence>
<keyword evidence="6" id="KW-0732">Signal</keyword>
<feature type="region of interest" description="Disordered" evidence="5">
    <location>
        <begin position="197"/>
        <end position="268"/>
    </location>
</feature>
<dbReference type="EMBL" id="LN483144">
    <property type="protein sequence ID" value="CDZ96597.1"/>
    <property type="molecule type" value="Genomic_DNA"/>
</dbReference>
<feature type="chain" id="PRO_5002521972" evidence="6">
    <location>
        <begin position="25"/>
        <end position="398"/>
    </location>
</feature>
<reference evidence="8" key="1">
    <citation type="submission" date="2014-08" db="EMBL/GenBank/DDBJ databases">
        <authorList>
            <person name="Sharma Rahul"/>
            <person name="Thines Marco"/>
        </authorList>
    </citation>
    <scope>NUCLEOTIDE SEQUENCE</scope>
</reference>
<dbReference type="AlphaFoldDB" id="A0A0F7SHU9"/>
<evidence type="ECO:0000256" key="4">
    <source>
        <dbReference type="ARBA" id="ARBA00022917"/>
    </source>
</evidence>
<feature type="compositionally biased region" description="Low complexity" evidence="5">
    <location>
        <begin position="199"/>
        <end position="226"/>
    </location>
</feature>
<keyword evidence="2" id="KW-0963">Cytoplasm</keyword>
<feature type="compositionally biased region" description="Low complexity" evidence="5">
    <location>
        <begin position="138"/>
        <end position="151"/>
    </location>
</feature>
<dbReference type="GO" id="GO:0006412">
    <property type="term" value="P:translation"/>
    <property type="evidence" value="ECO:0007669"/>
    <property type="project" value="UniProtKB-KW"/>
</dbReference>
<evidence type="ECO:0000313" key="8">
    <source>
        <dbReference type="EMBL" id="CDZ96597.1"/>
    </source>
</evidence>
<evidence type="ECO:0000259" key="7">
    <source>
        <dbReference type="Pfam" id="PF08938"/>
    </source>
</evidence>
<dbReference type="GO" id="GO:0016787">
    <property type="term" value="F:hydrolase activity"/>
    <property type="evidence" value="ECO:0007669"/>
    <property type="project" value="UniProtKB-KW"/>
</dbReference>
<evidence type="ECO:0000256" key="2">
    <source>
        <dbReference type="ARBA" id="ARBA00022490"/>
    </source>
</evidence>
<accession>A0A0F7SHU9</accession>
<comment type="subcellular location">
    <subcellularLocation>
        <location evidence="1">Cytoplasm</location>
    </subcellularLocation>
</comment>
<evidence type="ECO:0000256" key="6">
    <source>
        <dbReference type="SAM" id="SignalP"/>
    </source>
</evidence>
<protein>
    <submittedName>
        <fullName evidence="8">Ef tu gtp-binding domain protein</fullName>
    </submittedName>
</protein>